<keyword evidence="5" id="KW-1185">Reference proteome</keyword>
<proteinExistence type="predicted"/>
<dbReference type="SMART" id="SM00448">
    <property type="entry name" value="REC"/>
    <property type="match status" value="1"/>
</dbReference>
<name>A0ABS1D8R7_9PROT</name>
<evidence type="ECO:0000313" key="4">
    <source>
        <dbReference type="EMBL" id="MBK1662841.1"/>
    </source>
</evidence>
<dbReference type="InterPro" id="IPR011006">
    <property type="entry name" value="CheY-like_superfamily"/>
</dbReference>
<feature type="domain" description="Response regulatory" evidence="3">
    <location>
        <begin position="29"/>
        <end position="144"/>
    </location>
</feature>
<dbReference type="Pfam" id="PF00072">
    <property type="entry name" value="Response_reg"/>
    <property type="match status" value="1"/>
</dbReference>
<evidence type="ECO:0000256" key="1">
    <source>
        <dbReference type="ARBA" id="ARBA00022553"/>
    </source>
</evidence>
<accession>A0ABS1D8R7</accession>
<evidence type="ECO:0000256" key="2">
    <source>
        <dbReference type="PROSITE-ProRule" id="PRU00169"/>
    </source>
</evidence>
<dbReference type="InterPro" id="IPR050595">
    <property type="entry name" value="Bact_response_regulator"/>
</dbReference>
<reference evidence="4 5" key="1">
    <citation type="journal article" date="2020" name="Microorganisms">
        <title>Osmotic Adaptation and Compatible Solute Biosynthesis of Phototrophic Bacteria as Revealed from Genome Analyses.</title>
        <authorList>
            <person name="Imhoff J.F."/>
            <person name="Rahn T."/>
            <person name="Kunzel S."/>
            <person name="Keller A."/>
            <person name="Neulinger S.C."/>
        </authorList>
    </citation>
    <scope>NUCLEOTIDE SEQUENCE [LARGE SCALE GENOMIC DNA]</scope>
    <source>
        <strain evidence="4 5">DSM 15382</strain>
    </source>
</reference>
<dbReference type="PANTHER" id="PTHR44591">
    <property type="entry name" value="STRESS RESPONSE REGULATOR PROTEIN 1"/>
    <property type="match status" value="1"/>
</dbReference>
<sequence length="150" mass="15275">MVHLAASASAAPAAAEPAGGLRLGGRPGLALVVEDEALLALEIESILAAEGFETRIACTPEDALALEAEDAALAVVNLRLVDALRGPEIIRVFRRRRPHLPVVVVTGYGPAAPQADLRGLGGPTARLQKPVAAGALRAAARDVIARGATG</sequence>
<dbReference type="Proteomes" id="UP000697995">
    <property type="component" value="Unassembled WGS sequence"/>
</dbReference>
<evidence type="ECO:0000313" key="5">
    <source>
        <dbReference type="Proteomes" id="UP000697995"/>
    </source>
</evidence>
<protein>
    <recommendedName>
        <fullName evidence="3">Response regulatory domain-containing protein</fullName>
    </recommendedName>
</protein>
<organism evidence="4 5">
    <name type="scientific">Paracraurococcus ruber</name>
    <dbReference type="NCBI Taxonomy" id="77675"/>
    <lineage>
        <taxon>Bacteria</taxon>
        <taxon>Pseudomonadati</taxon>
        <taxon>Pseudomonadota</taxon>
        <taxon>Alphaproteobacteria</taxon>
        <taxon>Acetobacterales</taxon>
        <taxon>Roseomonadaceae</taxon>
        <taxon>Paracraurococcus</taxon>
    </lineage>
</organism>
<evidence type="ECO:0000259" key="3">
    <source>
        <dbReference type="PROSITE" id="PS50110"/>
    </source>
</evidence>
<dbReference type="Gene3D" id="3.40.50.2300">
    <property type="match status" value="1"/>
</dbReference>
<feature type="non-terminal residue" evidence="4">
    <location>
        <position position="150"/>
    </location>
</feature>
<gene>
    <name evidence="4" type="ORF">CKO45_32250</name>
</gene>
<dbReference type="RefSeq" id="WP_200307022.1">
    <property type="nucleotide sequence ID" value="NZ_NRSG01000806.1"/>
</dbReference>
<dbReference type="PANTHER" id="PTHR44591:SF23">
    <property type="entry name" value="CHEY SUBFAMILY"/>
    <property type="match status" value="1"/>
</dbReference>
<dbReference type="CDD" id="cd00156">
    <property type="entry name" value="REC"/>
    <property type="match status" value="1"/>
</dbReference>
<comment type="caution">
    <text evidence="4">The sequence shown here is derived from an EMBL/GenBank/DDBJ whole genome shotgun (WGS) entry which is preliminary data.</text>
</comment>
<dbReference type="InterPro" id="IPR001789">
    <property type="entry name" value="Sig_transdc_resp-reg_receiver"/>
</dbReference>
<dbReference type="PROSITE" id="PS50110">
    <property type="entry name" value="RESPONSE_REGULATORY"/>
    <property type="match status" value="1"/>
</dbReference>
<dbReference type="SUPFAM" id="SSF52172">
    <property type="entry name" value="CheY-like"/>
    <property type="match status" value="1"/>
</dbReference>
<comment type="caution">
    <text evidence="2">Lacks conserved residue(s) required for the propagation of feature annotation.</text>
</comment>
<dbReference type="EMBL" id="NRSG01000806">
    <property type="protein sequence ID" value="MBK1662841.1"/>
    <property type="molecule type" value="Genomic_DNA"/>
</dbReference>
<keyword evidence="1" id="KW-0597">Phosphoprotein</keyword>